<protein>
    <recommendedName>
        <fullName evidence="1">2EXR domain-containing protein</fullName>
    </recommendedName>
</protein>
<dbReference type="OrthoDB" id="3473305at2759"/>
<dbReference type="Proteomes" id="UP000800094">
    <property type="component" value="Unassembled WGS sequence"/>
</dbReference>
<dbReference type="PANTHER" id="PTHR35910">
    <property type="entry name" value="2EXR DOMAIN-CONTAINING PROTEIN"/>
    <property type="match status" value="1"/>
</dbReference>
<evidence type="ECO:0000313" key="3">
    <source>
        <dbReference type="Proteomes" id="UP000800094"/>
    </source>
</evidence>
<dbReference type="PANTHER" id="PTHR35910:SF1">
    <property type="entry name" value="2EXR DOMAIN-CONTAINING PROTEIN"/>
    <property type="match status" value="1"/>
</dbReference>
<dbReference type="EMBL" id="ML987205">
    <property type="protein sequence ID" value="KAF2243322.1"/>
    <property type="molecule type" value="Genomic_DNA"/>
</dbReference>
<feature type="domain" description="2EXR" evidence="1">
    <location>
        <begin position="6"/>
        <end position="121"/>
    </location>
</feature>
<evidence type="ECO:0000259" key="1">
    <source>
        <dbReference type="Pfam" id="PF20150"/>
    </source>
</evidence>
<proteinExistence type="predicted"/>
<reference evidence="2" key="1">
    <citation type="journal article" date="2020" name="Stud. Mycol.">
        <title>101 Dothideomycetes genomes: a test case for predicting lifestyles and emergence of pathogens.</title>
        <authorList>
            <person name="Haridas S."/>
            <person name="Albert R."/>
            <person name="Binder M."/>
            <person name="Bloem J."/>
            <person name="Labutti K."/>
            <person name="Salamov A."/>
            <person name="Andreopoulos B."/>
            <person name="Baker S."/>
            <person name="Barry K."/>
            <person name="Bills G."/>
            <person name="Bluhm B."/>
            <person name="Cannon C."/>
            <person name="Castanera R."/>
            <person name="Culley D."/>
            <person name="Daum C."/>
            <person name="Ezra D."/>
            <person name="Gonzalez J."/>
            <person name="Henrissat B."/>
            <person name="Kuo A."/>
            <person name="Liang C."/>
            <person name="Lipzen A."/>
            <person name="Lutzoni F."/>
            <person name="Magnuson J."/>
            <person name="Mondo S."/>
            <person name="Nolan M."/>
            <person name="Ohm R."/>
            <person name="Pangilinan J."/>
            <person name="Park H.-J."/>
            <person name="Ramirez L."/>
            <person name="Alfaro M."/>
            <person name="Sun H."/>
            <person name="Tritt A."/>
            <person name="Yoshinaga Y."/>
            <person name="Zwiers L.-H."/>
            <person name="Turgeon B."/>
            <person name="Goodwin S."/>
            <person name="Spatafora J."/>
            <person name="Crous P."/>
            <person name="Grigoriev I."/>
        </authorList>
    </citation>
    <scope>NUCLEOTIDE SEQUENCE</scope>
    <source>
        <strain evidence="2">CBS 122368</strain>
    </source>
</reference>
<evidence type="ECO:0000313" key="2">
    <source>
        <dbReference type="EMBL" id="KAF2243322.1"/>
    </source>
</evidence>
<dbReference type="GeneID" id="54572776"/>
<dbReference type="Pfam" id="PF20150">
    <property type="entry name" value="2EXR"/>
    <property type="match status" value="1"/>
</dbReference>
<gene>
    <name evidence="2" type="ORF">BU26DRAFT_115936</name>
</gene>
<dbReference type="RefSeq" id="XP_033678326.1">
    <property type="nucleotide sequence ID" value="XM_033819446.1"/>
</dbReference>
<name>A0A6A6I018_9PLEO</name>
<organism evidence="2 3">
    <name type="scientific">Trematosphaeria pertusa</name>
    <dbReference type="NCBI Taxonomy" id="390896"/>
    <lineage>
        <taxon>Eukaryota</taxon>
        <taxon>Fungi</taxon>
        <taxon>Dikarya</taxon>
        <taxon>Ascomycota</taxon>
        <taxon>Pezizomycotina</taxon>
        <taxon>Dothideomycetes</taxon>
        <taxon>Pleosporomycetidae</taxon>
        <taxon>Pleosporales</taxon>
        <taxon>Massarineae</taxon>
        <taxon>Trematosphaeriaceae</taxon>
        <taxon>Trematosphaeria</taxon>
    </lineage>
</organism>
<sequence length="299" mass="34080">MMSATFPRFPDLPAELRARIWKHALFNDYRELHGNDRIIEFHGYCNFDSILHLPGISVTVSRRYPTLFAVNREARYETTKLDGGGWARVKARHNGDTETSKARSAAPGPFEIYINFDRDTIFISERFIEFKEDLASHYLAMTPVEFRLRTLAMVMDGSSLQRIQNLQLGAAMPLTIEPPSGSDAWRGNGLQIYSGLETVTFVTDNQSFGHWTLCQAQMALQSIRSVEQRKRSIPMLRSLRVLRKVGRVCVFSITPPALEYITNRLGFDEWGIYCVELGRPDRDEADDEGAIGWDESSYA</sequence>
<dbReference type="InterPro" id="IPR045518">
    <property type="entry name" value="2EXR"/>
</dbReference>
<dbReference type="AlphaFoldDB" id="A0A6A6I018"/>
<accession>A0A6A6I018</accession>
<keyword evidence="3" id="KW-1185">Reference proteome</keyword>